<accession>A0A8H6F791</accession>
<feature type="compositionally biased region" description="Polar residues" evidence="3">
    <location>
        <begin position="182"/>
        <end position="196"/>
    </location>
</feature>
<feature type="compositionally biased region" description="Low complexity" evidence="3">
    <location>
        <begin position="13"/>
        <end position="43"/>
    </location>
</feature>
<keyword evidence="6" id="KW-1185">Reference proteome</keyword>
<dbReference type="EMBL" id="JACCJB010000024">
    <property type="protein sequence ID" value="KAF6217927.1"/>
    <property type="molecule type" value="Genomic_DNA"/>
</dbReference>
<dbReference type="GO" id="GO:0000812">
    <property type="term" value="C:Swr1 complex"/>
    <property type="evidence" value="ECO:0007669"/>
    <property type="project" value="TreeGrafter"/>
</dbReference>
<dbReference type="RefSeq" id="XP_037147362.1">
    <property type="nucleotide sequence ID" value="XM_037297237.1"/>
</dbReference>
<proteinExistence type="inferred from homology"/>
<dbReference type="AlphaFoldDB" id="A0A8H6F791"/>
<dbReference type="PANTHER" id="PTHR48407">
    <property type="entry name" value="CRANIOFACIAL DEVELOPMENT PROTEIN 1"/>
    <property type="match status" value="1"/>
</dbReference>
<name>A0A8H6F791_9LECA</name>
<reference evidence="5 6" key="1">
    <citation type="journal article" date="2020" name="Genomics">
        <title>Complete, high-quality genomes from long-read metagenomic sequencing of two wolf lichen thalli reveals enigmatic genome architecture.</title>
        <authorList>
            <person name="McKenzie S.K."/>
            <person name="Walston R.F."/>
            <person name="Allen J.L."/>
        </authorList>
    </citation>
    <scope>NUCLEOTIDE SEQUENCE [LARGE SCALE GENOMIC DNA]</scope>
    <source>
        <strain evidence="5">WasteWater1</strain>
    </source>
</reference>
<dbReference type="PROSITE" id="PS51279">
    <property type="entry name" value="BCNT_C"/>
    <property type="match status" value="1"/>
</dbReference>
<protein>
    <recommendedName>
        <fullName evidence="2">SWR1-complex protein 5</fullName>
    </recommendedName>
</protein>
<comment type="caution">
    <text evidence="5">The sequence shown here is derived from an EMBL/GenBank/DDBJ whole genome shotgun (WGS) entry which is preliminary data.</text>
</comment>
<feature type="region of interest" description="Disordered" evidence="3">
    <location>
        <begin position="1"/>
        <end position="196"/>
    </location>
</feature>
<evidence type="ECO:0000256" key="1">
    <source>
        <dbReference type="ARBA" id="ARBA00010465"/>
    </source>
</evidence>
<feature type="compositionally biased region" description="Basic residues" evidence="3">
    <location>
        <begin position="71"/>
        <end position="80"/>
    </location>
</feature>
<evidence type="ECO:0000313" key="6">
    <source>
        <dbReference type="Proteomes" id="UP000593566"/>
    </source>
</evidence>
<dbReference type="InterPro" id="IPR011421">
    <property type="entry name" value="BCNT-C"/>
</dbReference>
<evidence type="ECO:0000256" key="3">
    <source>
        <dbReference type="SAM" id="MobiDB-lite"/>
    </source>
</evidence>
<dbReference type="Pfam" id="PF07572">
    <property type="entry name" value="BCNT"/>
    <property type="match status" value="1"/>
</dbReference>
<feature type="domain" description="BCNT-C" evidence="4">
    <location>
        <begin position="277"/>
        <end position="359"/>
    </location>
</feature>
<organism evidence="5 6">
    <name type="scientific">Letharia lupina</name>
    <dbReference type="NCBI Taxonomy" id="560253"/>
    <lineage>
        <taxon>Eukaryota</taxon>
        <taxon>Fungi</taxon>
        <taxon>Dikarya</taxon>
        <taxon>Ascomycota</taxon>
        <taxon>Pezizomycotina</taxon>
        <taxon>Lecanoromycetes</taxon>
        <taxon>OSLEUM clade</taxon>
        <taxon>Lecanoromycetidae</taxon>
        <taxon>Lecanorales</taxon>
        <taxon>Lecanorineae</taxon>
        <taxon>Parmeliaceae</taxon>
        <taxon>Letharia</taxon>
    </lineage>
</organism>
<evidence type="ECO:0000313" key="5">
    <source>
        <dbReference type="EMBL" id="KAF6217927.1"/>
    </source>
</evidence>
<feature type="compositionally biased region" description="Basic and acidic residues" evidence="3">
    <location>
        <begin position="81"/>
        <end position="92"/>
    </location>
</feature>
<sequence>MPPALPTPEEDAYNSASDSDFDASLSPSSGDESEASDAATTTAQKDKKRKTDADGDVDMASGDEGIVAQERKKRRRKGKGNGKEKVEDGHEDVLDEGEDENGQRGVGIRVRLRSGRGGGDETKKTVSKSSGATIDLDSVWARLNNPQASRPLTDAQKPPDVNANAENIPPSSDTLSKDTLPPSLQVSSPEPTITIPHTYTFAGQTHTSTKIVPAASKEAQAYLASKDKLSIAIAGPPLRRPLARKGLLDPNPQCLIKGVTRPLRSDLPTSIGGQGTKHLNTATKARVWELGKKKEVKLNTVEKSKLDWEAEVERQGLREELEKAEKSGGSYLGRMEFLGRGDQLREEEAKKARLKEMGIAG</sequence>
<dbReference type="GeneID" id="59334740"/>
<gene>
    <name evidence="5" type="ORF">HO133_006339</name>
</gene>
<comment type="similarity">
    <text evidence="1">Belongs to the SWC5 family.</text>
</comment>
<evidence type="ECO:0000256" key="2">
    <source>
        <dbReference type="ARBA" id="ARBA00019138"/>
    </source>
</evidence>
<dbReference type="Proteomes" id="UP000593566">
    <property type="component" value="Unassembled WGS sequence"/>
</dbReference>
<evidence type="ECO:0000259" key="4">
    <source>
        <dbReference type="PROSITE" id="PS51279"/>
    </source>
</evidence>
<dbReference type="InterPro" id="IPR027124">
    <property type="entry name" value="Swc5/CFDP1/2"/>
</dbReference>
<dbReference type="PANTHER" id="PTHR48407:SF1">
    <property type="entry name" value="CRANIOFACIAL DEVELOPMENT PROTEIN 1"/>
    <property type="match status" value="1"/>
</dbReference>